<dbReference type="Gene3D" id="3.40.50.300">
    <property type="entry name" value="P-loop containing nucleotide triphosphate hydrolases"/>
    <property type="match status" value="1"/>
</dbReference>
<dbReference type="STRING" id="644282.Deba_0381"/>
<keyword evidence="1" id="KW-0808">Transferase</keyword>
<dbReference type="eggNOG" id="COG1493">
    <property type="taxonomic scope" value="Bacteria"/>
</dbReference>
<dbReference type="GO" id="GO:0016301">
    <property type="term" value="F:kinase activity"/>
    <property type="evidence" value="ECO:0007669"/>
    <property type="project" value="UniProtKB-KW"/>
</dbReference>
<dbReference type="InterPro" id="IPR027417">
    <property type="entry name" value="P-loop_NTPase"/>
</dbReference>
<protein>
    <submittedName>
        <fullName evidence="1">HPr kinase</fullName>
    </submittedName>
</protein>
<dbReference type="OrthoDB" id="5443147at2"/>
<dbReference type="InterPro" id="IPR027597">
    <property type="entry name" value="HprK-rel_B"/>
</dbReference>
<proteinExistence type="predicted"/>
<reference evidence="1 2" key="1">
    <citation type="journal article" date="2010" name="Stand. Genomic Sci.">
        <title>Complete genome sequence of Desulfarculus baarsii type strain (2st14).</title>
        <authorList>
            <person name="Sun H."/>
            <person name="Spring S."/>
            <person name="Lapidus A."/>
            <person name="Davenport K."/>
            <person name="Del Rio T.G."/>
            <person name="Tice H."/>
            <person name="Nolan M."/>
            <person name="Copeland A."/>
            <person name="Cheng J.F."/>
            <person name="Lucas S."/>
            <person name="Tapia R."/>
            <person name="Goodwin L."/>
            <person name="Pitluck S."/>
            <person name="Ivanova N."/>
            <person name="Pagani I."/>
            <person name="Mavromatis K."/>
            <person name="Ovchinnikova G."/>
            <person name="Pati A."/>
            <person name="Chen A."/>
            <person name="Palaniappan K."/>
            <person name="Hauser L."/>
            <person name="Chang Y.J."/>
            <person name="Jeffries C.D."/>
            <person name="Detter J.C."/>
            <person name="Han C."/>
            <person name="Rohde M."/>
            <person name="Brambilla E."/>
            <person name="Goker M."/>
            <person name="Woyke T."/>
            <person name="Bristow J."/>
            <person name="Eisen J.A."/>
            <person name="Markowitz V."/>
            <person name="Hugenholtz P."/>
            <person name="Kyrpides N.C."/>
            <person name="Klenk H.P."/>
            <person name="Land M."/>
        </authorList>
    </citation>
    <scope>NUCLEOTIDE SEQUENCE [LARGE SCALE GENOMIC DNA]</scope>
    <source>
        <strain evidence="2">ATCC 33931 / DSM 2075 / LMG 7858 / VKM B-1802 / 2st14</strain>
    </source>
</reference>
<sequence length="371" mass="39576">MSAKTPTAPQLAQRLGLDDRPLAHALDLNLAGCRLRLESDSPGLVNGLRRYFSDFLAHGQAGPADIIVRAIEAAAPELGLALREKAPDPGKDKIKEEFLDLPDGGRVVRKRLTGMVFLLGDGLNLAVGPCQANDNQVVNFINSRHIQWLLDRGRLLCHAAAVANHAGGLAIAGLSGRGKSTLALHMMGLGLDFISNDRLLIGRDARGLRMEGVAKLPRINPGTVLGTPGLQGVIPPDDLAGFAALPPDELWRLEHKYDAYLDECFGPGRFRLGAPLDGLVVLTWRHGGGPFCLERVTAERKAQLLEAFIKSPGVFYLPPQGQGPDMSVAAYLAMLGDCPVHELSGGADFPAAAKALHGLLPPAIPRLAYQP</sequence>
<dbReference type="AlphaFoldDB" id="E1QDX0"/>
<keyword evidence="1" id="KW-0418">Kinase</keyword>
<accession>E1QDX0</accession>
<gene>
    <name evidence="1" type="ordered locus">Deba_0381</name>
</gene>
<dbReference type="KEGG" id="dbr:Deba_0381"/>
<dbReference type="SUPFAM" id="SSF53795">
    <property type="entry name" value="PEP carboxykinase-like"/>
    <property type="match status" value="1"/>
</dbReference>
<evidence type="ECO:0000313" key="1">
    <source>
        <dbReference type="EMBL" id="ADK83756.1"/>
    </source>
</evidence>
<dbReference type="RefSeq" id="WP_013257212.1">
    <property type="nucleotide sequence ID" value="NC_014365.1"/>
</dbReference>
<dbReference type="EMBL" id="CP002085">
    <property type="protein sequence ID" value="ADK83756.1"/>
    <property type="molecule type" value="Genomic_DNA"/>
</dbReference>
<dbReference type="HOGENOM" id="CLU_760468_0_0_7"/>
<keyword evidence="2" id="KW-1185">Reference proteome</keyword>
<name>E1QDX0_DESB2</name>
<organism evidence="1 2">
    <name type="scientific">Desulfarculus baarsii (strain ATCC 33931 / DSM 2075 / LMG 7858 / VKM B-1802 / 2st14)</name>
    <dbReference type="NCBI Taxonomy" id="644282"/>
    <lineage>
        <taxon>Bacteria</taxon>
        <taxon>Pseudomonadati</taxon>
        <taxon>Thermodesulfobacteriota</taxon>
        <taxon>Desulfarculia</taxon>
        <taxon>Desulfarculales</taxon>
        <taxon>Desulfarculaceae</taxon>
        <taxon>Desulfarculus</taxon>
    </lineage>
</organism>
<evidence type="ECO:0000313" key="2">
    <source>
        <dbReference type="Proteomes" id="UP000009047"/>
    </source>
</evidence>
<dbReference type="Proteomes" id="UP000009047">
    <property type="component" value="Chromosome"/>
</dbReference>
<dbReference type="NCBIfam" id="TIGR04355">
    <property type="entry name" value="HprK_rel_B"/>
    <property type="match status" value="1"/>
</dbReference>